<dbReference type="AlphaFoldDB" id="A0A3A8P7S1"/>
<evidence type="ECO:0000256" key="4">
    <source>
        <dbReference type="ARBA" id="ARBA00011233"/>
    </source>
</evidence>
<evidence type="ECO:0000256" key="2">
    <source>
        <dbReference type="ARBA" id="ARBA00001968"/>
    </source>
</evidence>
<evidence type="ECO:0000256" key="7">
    <source>
        <dbReference type="ARBA" id="ARBA00025046"/>
    </source>
</evidence>
<evidence type="ECO:0000313" key="11">
    <source>
        <dbReference type="EMBL" id="RKH47814.1"/>
    </source>
</evidence>
<evidence type="ECO:0000256" key="1">
    <source>
        <dbReference type="ARBA" id="ARBA00001342"/>
    </source>
</evidence>
<dbReference type="CDD" id="cd16841">
    <property type="entry name" value="RraA_family"/>
    <property type="match status" value="1"/>
</dbReference>
<dbReference type="NCBIfam" id="NF006875">
    <property type="entry name" value="PRK09372.1"/>
    <property type="match status" value="1"/>
</dbReference>
<sequence>MSDSPDPAPASALKTADLCDAHAGTAHFQIADSGFVDYGGRRDFAGPISTVRAPEDNSLVRKALEEPGRGRVLVVDGGGSRRCALVGDQLAALAQKNGWAGVVVNGCIRDAEEVGRTAVGVKALGTHPLKSGKRNEGQRDVEVRFAGVTFLPGHHLYADADGIVTSAKPLR</sequence>
<dbReference type="GO" id="GO:0046872">
    <property type="term" value="F:metal ion binding"/>
    <property type="evidence" value="ECO:0007669"/>
    <property type="project" value="UniProtKB-KW"/>
</dbReference>
<comment type="catalytic activity">
    <reaction evidence="8 10">
        <text>oxaloacetate + H(+) = pyruvate + CO2</text>
        <dbReference type="Rhea" id="RHEA:15641"/>
        <dbReference type="ChEBI" id="CHEBI:15361"/>
        <dbReference type="ChEBI" id="CHEBI:15378"/>
        <dbReference type="ChEBI" id="CHEBI:16452"/>
        <dbReference type="ChEBI" id="CHEBI:16526"/>
        <dbReference type="EC" id="4.1.1.112"/>
    </reaction>
</comment>
<proteinExistence type="inferred from homology"/>
<dbReference type="GO" id="GO:0051252">
    <property type="term" value="P:regulation of RNA metabolic process"/>
    <property type="evidence" value="ECO:0007669"/>
    <property type="project" value="InterPro"/>
</dbReference>
<keyword evidence="6 10" id="KW-0456">Lyase</keyword>
<dbReference type="EMBL" id="RAWG01000006">
    <property type="protein sequence ID" value="RKH47814.1"/>
    <property type="molecule type" value="Genomic_DNA"/>
</dbReference>
<dbReference type="Pfam" id="PF03737">
    <property type="entry name" value="RraA-like"/>
    <property type="match status" value="1"/>
</dbReference>
<comment type="caution">
    <text evidence="11">The sequence shown here is derived from an EMBL/GenBank/DDBJ whole genome shotgun (WGS) entry which is preliminary data.</text>
</comment>
<reference evidence="12" key="1">
    <citation type="submission" date="2018-09" db="EMBL/GenBank/DDBJ databases">
        <authorList>
            <person name="Livingstone P.G."/>
            <person name="Whitworth D.E."/>
        </authorList>
    </citation>
    <scope>NUCLEOTIDE SEQUENCE [LARGE SCALE GENOMIC DNA]</scope>
    <source>
        <strain evidence="12">CA040B</strain>
    </source>
</reference>
<keyword evidence="12" id="KW-1185">Reference proteome</keyword>
<dbReference type="InterPro" id="IPR005493">
    <property type="entry name" value="RraA/RraA-like"/>
</dbReference>
<evidence type="ECO:0000256" key="3">
    <source>
        <dbReference type="ARBA" id="ARBA00008621"/>
    </source>
</evidence>
<evidence type="ECO:0000256" key="10">
    <source>
        <dbReference type="RuleBase" id="RU004338"/>
    </source>
</evidence>
<dbReference type="OrthoDB" id="943692at2"/>
<evidence type="ECO:0000313" key="12">
    <source>
        <dbReference type="Proteomes" id="UP000273405"/>
    </source>
</evidence>
<dbReference type="PANTHER" id="PTHR33254:SF4">
    <property type="entry name" value="4-HYDROXY-4-METHYL-2-OXOGLUTARATE ALDOLASE 3-RELATED"/>
    <property type="match status" value="1"/>
</dbReference>
<feature type="binding site" evidence="9">
    <location>
        <begin position="87"/>
        <end position="90"/>
    </location>
    <ligand>
        <name>substrate</name>
    </ligand>
</feature>
<dbReference type="SUPFAM" id="SSF89562">
    <property type="entry name" value="RraA-like"/>
    <property type="match status" value="1"/>
</dbReference>
<dbReference type="RefSeq" id="WP_120623576.1">
    <property type="nucleotide sequence ID" value="NZ_RAWG01000006.1"/>
</dbReference>
<evidence type="ECO:0000256" key="8">
    <source>
        <dbReference type="ARBA" id="ARBA00047973"/>
    </source>
</evidence>
<dbReference type="EC" id="4.1.1.112" evidence="10"/>
<evidence type="ECO:0000256" key="5">
    <source>
        <dbReference type="ARBA" id="ARBA00022723"/>
    </source>
</evidence>
<keyword evidence="5 9" id="KW-0479">Metal-binding</keyword>
<evidence type="ECO:0000256" key="9">
    <source>
        <dbReference type="PIRSR" id="PIRSR605493-1"/>
    </source>
</evidence>
<feature type="binding site" evidence="9">
    <location>
        <position position="110"/>
    </location>
    <ligand>
        <name>Mg(2+)</name>
        <dbReference type="ChEBI" id="CHEBI:18420"/>
    </ligand>
</feature>
<comment type="function">
    <text evidence="7 10">Catalyzes the aldol cleavage of 4-hydroxy-4-methyl-2-oxoglutarate (HMG) into 2 molecules of pyruvate. Also contains a secondary oxaloacetate (OAA) decarboxylase activity due to the common pyruvate enolate transition state formed following C-C bond cleavage in the retro-aldol and decarboxylation reactions.</text>
</comment>
<dbReference type="InterPro" id="IPR010203">
    <property type="entry name" value="RraA"/>
</dbReference>
<comment type="catalytic activity">
    <reaction evidence="1 10">
        <text>4-hydroxy-4-methyl-2-oxoglutarate = 2 pyruvate</text>
        <dbReference type="Rhea" id="RHEA:22748"/>
        <dbReference type="ChEBI" id="CHEBI:15361"/>
        <dbReference type="ChEBI" id="CHEBI:58276"/>
        <dbReference type="EC" id="4.1.3.17"/>
    </reaction>
</comment>
<evidence type="ECO:0000256" key="6">
    <source>
        <dbReference type="ARBA" id="ARBA00023239"/>
    </source>
</evidence>
<keyword evidence="9" id="KW-0460">Magnesium</keyword>
<comment type="cofactor">
    <cofactor evidence="2 10">
        <name>a divalent metal cation</name>
        <dbReference type="ChEBI" id="CHEBI:60240"/>
    </cofactor>
</comment>
<dbReference type="InterPro" id="IPR036704">
    <property type="entry name" value="RraA/RraA-like_sf"/>
</dbReference>
<dbReference type="GO" id="GO:0008948">
    <property type="term" value="F:oxaloacetate decarboxylase activity"/>
    <property type="evidence" value="ECO:0007669"/>
    <property type="project" value="UniProtKB-EC"/>
</dbReference>
<organism evidence="11 12">
    <name type="scientific">Corallococcus sicarius</name>
    <dbReference type="NCBI Taxonomy" id="2316726"/>
    <lineage>
        <taxon>Bacteria</taxon>
        <taxon>Pseudomonadati</taxon>
        <taxon>Myxococcota</taxon>
        <taxon>Myxococcia</taxon>
        <taxon>Myxococcales</taxon>
        <taxon>Cystobacterineae</taxon>
        <taxon>Myxococcaceae</taxon>
        <taxon>Corallococcus</taxon>
    </lineage>
</organism>
<dbReference type="EC" id="4.1.3.17" evidence="10"/>
<name>A0A3A8P7S1_9BACT</name>
<comment type="similarity">
    <text evidence="3 10">Belongs to the class II aldolase/RraA-like family.</text>
</comment>
<accession>A0A3A8P7S1</accession>
<comment type="cofactor">
    <cofactor evidence="9">
        <name>Mg(2+)</name>
        <dbReference type="ChEBI" id="CHEBI:18420"/>
    </cofactor>
</comment>
<comment type="subunit">
    <text evidence="4 10">Homotrimer.</text>
</comment>
<feature type="binding site" evidence="9">
    <location>
        <position position="109"/>
    </location>
    <ligand>
        <name>substrate</name>
    </ligand>
</feature>
<gene>
    <name evidence="11" type="ORF">D7X12_01945</name>
</gene>
<dbReference type="GO" id="GO:0047443">
    <property type="term" value="F:4-hydroxy-4-methyl-2-oxoglutarate aldolase activity"/>
    <property type="evidence" value="ECO:0007669"/>
    <property type="project" value="UniProtKB-EC"/>
</dbReference>
<protein>
    <recommendedName>
        <fullName evidence="10">4-hydroxy-4-methyl-2-oxoglutarate aldolase</fullName>
        <shortName evidence="10">HMG aldolase</shortName>
        <ecNumber evidence="10">4.1.1.112</ecNumber>
        <ecNumber evidence="10">4.1.3.17</ecNumber>
    </recommendedName>
    <alternativeName>
        <fullName evidence="10">Oxaloacetate decarboxylase</fullName>
    </alternativeName>
</protein>
<dbReference type="GO" id="GO:0008428">
    <property type="term" value="F:ribonuclease inhibitor activity"/>
    <property type="evidence" value="ECO:0007669"/>
    <property type="project" value="InterPro"/>
</dbReference>
<dbReference type="Gene3D" id="3.50.30.40">
    <property type="entry name" value="Ribonuclease E inhibitor RraA/RraA-like"/>
    <property type="match status" value="1"/>
</dbReference>
<dbReference type="PANTHER" id="PTHR33254">
    <property type="entry name" value="4-HYDROXY-4-METHYL-2-OXOGLUTARATE ALDOLASE 3-RELATED"/>
    <property type="match status" value="1"/>
</dbReference>
<dbReference type="NCBIfam" id="TIGR01935">
    <property type="entry name" value="NOT-MenG"/>
    <property type="match status" value="1"/>
</dbReference>
<dbReference type="Proteomes" id="UP000273405">
    <property type="component" value="Unassembled WGS sequence"/>
</dbReference>